<dbReference type="InterPro" id="IPR001647">
    <property type="entry name" value="HTH_TetR"/>
</dbReference>
<evidence type="ECO:0000313" key="4">
    <source>
        <dbReference type="EMBL" id="ACN98139.1"/>
    </source>
</evidence>
<sequence>MKLETREKLLQSAKELFSKKSYYETKVSDIVEKSGVAQGTFYIYFKSKEEIFLELVKSLHLDLMERLGKYIKIEKDCQSLIKDFVKEFLTEVYNNREIAEIFFSQLFGLNQDFKKLYLKKISDIQNLIFRVVNRYFPEEESQILSTLILGFVRQIFFNCLTNKNLSLDQMLSKAEKGIDIIFQGIYSEERKS</sequence>
<dbReference type="KEGG" id="saf:SULAZ_1240"/>
<dbReference type="OrthoDB" id="13453at2"/>
<keyword evidence="5" id="KW-1185">Reference proteome</keyword>
<accession>C1DVS3</accession>
<dbReference type="Gene3D" id="1.10.10.60">
    <property type="entry name" value="Homeodomain-like"/>
    <property type="match status" value="1"/>
</dbReference>
<gene>
    <name evidence="4" type="ordered locus">SULAZ_1240</name>
</gene>
<feature type="domain" description="HTH tetR-type" evidence="3">
    <location>
        <begin position="3"/>
        <end position="63"/>
    </location>
</feature>
<proteinExistence type="predicted"/>
<dbReference type="GO" id="GO:0003677">
    <property type="term" value="F:DNA binding"/>
    <property type="evidence" value="ECO:0007669"/>
    <property type="project" value="UniProtKB-UniRule"/>
</dbReference>
<dbReference type="Pfam" id="PF21542">
    <property type="entry name" value="TetR_C_42"/>
    <property type="match status" value="1"/>
</dbReference>
<keyword evidence="1 2" id="KW-0238">DNA-binding</keyword>
<evidence type="ECO:0000256" key="2">
    <source>
        <dbReference type="PROSITE-ProRule" id="PRU00335"/>
    </source>
</evidence>
<evidence type="ECO:0000259" key="3">
    <source>
        <dbReference type="PROSITE" id="PS50977"/>
    </source>
</evidence>
<reference evidence="4 5" key="1">
    <citation type="journal article" date="2009" name="J. Bacteriol.">
        <title>Complete and draft genome sequences of six members of the Aquificales.</title>
        <authorList>
            <person name="Reysenbach A.L."/>
            <person name="Hamamura N."/>
            <person name="Podar M."/>
            <person name="Griffiths E."/>
            <person name="Ferreira S."/>
            <person name="Hochstein R."/>
            <person name="Heidelberg J."/>
            <person name="Johnson J."/>
            <person name="Mead D."/>
            <person name="Pohorille A."/>
            <person name="Sarmiento M."/>
            <person name="Schweighofer K."/>
            <person name="Seshadri R."/>
            <person name="Voytek M.A."/>
        </authorList>
    </citation>
    <scope>NUCLEOTIDE SEQUENCE [LARGE SCALE GENOMIC DNA]</scope>
    <source>
        <strain evidence="5">Az-Fu1 / DSM 15241 / OCM 825</strain>
    </source>
</reference>
<dbReference type="PANTHER" id="PTHR43479">
    <property type="entry name" value="ACREF/ENVCD OPERON REPRESSOR-RELATED"/>
    <property type="match status" value="1"/>
</dbReference>
<dbReference type="Gene3D" id="1.10.357.10">
    <property type="entry name" value="Tetracycline Repressor, domain 2"/>
    <property type="match status" value="1"/>
</dbReference>
<dbReference type="InterPro" id="IPR009057">
    <property type="entry name" value="Homeodomain-like_sf"/>
</dbReference>
<dbReference type="Pfam" id="PF00440">
    <property type="entry name" value="TetR_N"/>
    <property type="match status" value="1"/>
</dbReference>
<dbReference type="STRING" id="204536.SULAZ_1240"/>
<dbReference type="eggNOG" id="COG1309">
    <property type="taxonomic scope" value="Bacteria"/>
</dbReference>
<dbReference type="InterPro" id="IPR050624">
    <property type="entry name" value="HTH-type_Tx_Regulator"/>
</dbReference>
<dbReference type="InterPro" id="IPR049446">
    <property type="entry name" value="TetR_AcrR1-like_C"/>
</dbReference>
<dbReference type="PANTHER" id="PTHR43479:SF11">
    <property type="entry name" value="ACREF_ENVCD OPERON REPRESSOR-RELATED"/>
    <property type="match status" value="1"/>
</dbReference>
<evidence type="ECO:0000256" key="1">
    <source>
        <dbReference type="ARBA" id="ARBA00023125"/>
    </source>
</evidence>
<dbReference type="PRINTS" id="PR00455">
    <property type="entry name" value="HTHTETR"/>
</dbReference>
<dbReference type="EMBL" id="CP001229">
    <property type="protein sequence ID" value="ACN98139.1"/>
    <property type="molecule type" value="Genomic_DNA"/>
</dbReference>
<dbReference type="PROSITE" id="PS50977">
    <property type="entry name" value="HTH_TETR_2"/>
    <property type="match status" value="1"/>
</dbReference>
<dbReference type="SUPFAM" id="SSF46689">
    <property type="entry name" value="Homeodomain-like"/>
    <property type="match status" value="1"/>
</dbReference>
<feature type="DNA-binding region" description="H-T-H motif" evidence="2">
    <location>
        <begin position="26"/>
        <end position="45"/>
    </location>
</feature>
<organism evidence="4 5">
    <name type="scientific">Sulfurihydrogenibium azorense (strain DSM 15241 / OCM 825 / Az-Fu1)</name>
    <dbReference type="NCBI Taxonomy" id="204536"/>
    <lineage>
        <taxon>Bacteria</taxon>
        <taxon>Pseudomonadati</taxon>
        <taxon>Aquificota</taxon>
        <taxon>Aquificia</taxon>
        <taxon>Aquificales</taxon>
        <taxon>Hydrogenothermaceae</taxon>
        <taxon>Sulfurihydrogenibium</taxon>
    </lineage>
</organism>
<dbReference type="AlphaFoldDB" id="C1DVS3"/>
<dbReference type="Proteomes" id="UP000001369">
    <property type="component" value="Chromosome"/>
</dbReference>
<dbReference type="RefSeq" id="WP_012673465.1">
    <property type="nucleotide sequence ID" value="NC_012438.1"/>
</dbReference>
<protein>
    <submittedName>
        <fullName evidence="4">Transcriptional regulator, TetR family</fullName>
    </submittedName>
</protein>
<name>C1DVS3_SULAA</name>
<evidence type="ECO:0000313" key="5">
    <source>
        <dbReference type="Proteomes" id="UP000001369"/>
    </source>
</evidence>
<dbReference type="HOGENOM" id="CLU_069356_12_2_0"/>